<accession>W8VVA7</accession>
<organism evidence="7 8">
    <name type="scientific">Nonlabens marinus S1-08</name>
    <dbReference type="NCBI Taxonomy" id="1454201"/>
    <lineage>
        <taxon>Bacteria</taxon>
        <taxon>Pseudomonadati</taxon>
        <taxon>Bacteroidota</taxon>
        <taxon>Flavobacteriia</taxon>
        <taxon>Flavobacteriales</taxon>
        <taxon>Flavobacteriaceae</taxon>
        <taxon>Nonlabens</taxon>
    </lineage>
</organism>
<dbReference type="GO" id="GO:0005886">
    <property type="term" value="C:plasma membrane"/>
    <property type="evidence" value="ECO:0007669"/>
    <property type="project" value="UniProtKB-SubCell"/>
</dbReference>
<evidence type="ECO:0008006" key="9">
    <source>
        <dbReference type="Google" id="ProtNLM"/>
    </source>
</evidence>
<dbReference type="Pfam" id="PF03706">
    <property type="entry name" value="LPG_synthase_TM"/>
    <property type="match status" value="1"/>
</dbReference>
<evidence type="ECO:0000256" key="5">
    <source>
        <dbReference type="ARBA" id="ARBA00023136"/>
    </source>
</evidence>
<evidence type="ECO:0000313" key="7">
    <source>
        <dbReference type="EMBL" id="BAO55283.1"/>
    </source>
</evidence>
<dbReference type="KEGG" id="nmf:NMS_1274"/>
<feature type="transmembrane region" description="Helical" evidence="6">
    <location>
        <begin position="154"/>
        <end position="172"/>
    </location>
</feature>
<dbReference type="STRING" id="1454201.NMS_1274"/>
<dbReference type="AlphaFoldDB" id="W8VVA7"/>
<feature type="transmembrane region" description="Helical" evidence="6">
    <location>
        <begin position="12"/>
        <end position="29"/>
    </location>
</feature>
<keyword evidence="3 6" id="KW-0812">Transmembrane</keyword>
<keyword evidence="2" id="KW-1003">Cell membrane</keyword>
<feature type="transmembrane region" description="Helical" evidence="6">
    <location>
        <begin position="261"/>
        <end position="283"/>
    </location>
</feature>
<proteinExistence type="predicted"/>
<reference evidence="7 8" key="1">
    <citation type="journal article" date="2014" name="Proc. Natl. Acad. Sci. U.S.A.">
        <title>Functional characterization of flavobacteria rhodopsins reveals a unique class of light-driven chloride pump in bacteria.</title>
        <authorList>
            <person name="Yoshizawa S."/>
            <person name="Kumagai Y."/>
            <person name="Kim H."/>
            <person name="Ogura Y."/>
            <person name="Hayashi T."/>
            <person name="Iwasaki W."/>
            <person name="DeLong E.F."/>
            <person name="Kogure K."/>
        </authorList>
    </citation>
    <scope>NUCLEOTIDE SEQUENCE [LARGE SCALE GENOMIC DNA]</scope>
    <source>
        <strain evidence="7 8">S1-08</strain>
    </source>
</reference>
<evidence type="ECO:0000313" key="8">
    <source>
        <dbReference type="Proteomes" id="UP000031760"/>
    </source>
</evidence>
<dbReference type="InterPro" id="IPR022791">
    <property type="entry name" value="L-PG_synthase/AglD"/>
</dbReference>
<feature type="transmembrane region" description="Helical" evidence="6">
    <location>
        <begin position="237"/>
        <end position="255"/>
    </location>
</feature>
<comment type="subcellular location">
    <subcellularLocation>
        <location evidence="1">Cell membrane</location>
        <topology evidence="1">Multi-pass membrane protein</topology>
    </subcellularLocation>
</comment>
<dbReference type="RefSeq" id="WP_041495918.1">
    <property type="nucleotide sequence ID" value="NZ_AP014548.1"/>
</dbReference>
<feature type="transmembrane region" description="Helical" evidence="6">
    <location>
        <begin position="41"/>
        <end position="64"/>
    </location>
</feature>
<evidence type="ECO:0000256" key="3">
    <source>
        <dbReference type="ARBA" id="ARBA00022692"/>
    </source>
</evidence>
<feature type="transmembrane region" description="Helical" evidence="6">
    <location>
        <begin position="210"/>
        <end position="230"/>
    </location>
</feature>
<sequence>MSHKSKQFLLQAGKLLVILCCLAYVFYLFQGDTFDWHHTVAFLSNIPIYFYLLLPGLSIASWLVESYKWQYLVRDLREVRFRESVIHNLTSQATSFITPLRAGEFATKAFYFESSLRKKVLKAVLVGNMSQMAVTIIVGVAGVAALFYSEVLSLFSIIFLATLVVWLGPTISKRIDFQAARLDGVILLSFLRYALFSGCWLILLSFYSNASLITIAASVAAMYLATSLIPSLQLFDILIKWSVATFFVSYLNLPIENMTAIVAIVWLNNTVLPALLGCGLLAFQRFPKLIAA</sequence>
<gene>
    <name evidence="7" type="ORF">NMS_1274</name>
</gene>
<dbReference type="HOGENOM" id="CLU_069763_0_0_10"/>
<keyword evidence="4 6" id="KW-1133">Transmembrane helix</keyword>
<evidence type="ECO:0000256" key="4">
    <source>
        <dbReference type="ARBA" id="ARBA00022989"/>
    </source>
</evidence>
<evidence type="ECO:0000256" key="6">
    <source>
        <dbReference type="SAM" id="Phobius"/>
    </source>
</evidence>
<evidence type="ECO:0000256" key="2">
    <source>
        <dbReference type="ARBA" id="ARBA00022475"/>
    </source>
</evidence>
<evidence type="ECO:0000256" key="1">
    <source>
        <dbReference type="ARBA" id="ARBA00004651"/>
    </source>
</evidence>
<protein>
    <recommendedName>
        <fullName evidence="9">Dolichol-P-glucose synthetase</fullName>
    </recommendedName>
</protein>
<dbReference type="Proteomes" id="UP000031760">
    <property type="component" value="Chromosome"/>
</dbReference>
<keyword evidence="8" id="KW-1185">Reference proteome</keyword>
<dbReference type="EMBL" id="AP014548">
    <property type="protein sequence ID" value="BAO55283.1"/>
    <property type="molecule type" value="Genomic_DNA"/>
</dbReference>
<name>W8VVA7_9FLAO</name>
<feature type="transmembrane region" description="Helical" evidence="6">
    <location>
        <begin position="123"/>
        <end position="148"/>
    </location>
</feature>
<dbReference type="OrthoDB" id="1121314at2"/>
<keyword evidence="5 6" id="KW-0472">Membrane</keyword>